<dbReference type="CDD" id="cd00038">
    <property type="entry name" value="CAP_ED"/>
    <property type="match status" value="1"/>
</dbReference>
<dbReference type="RefSeq" id="WP_182458103.1">
    <property type="nucleotide sequence ID" value="NZ_CP059732.1"/>
</dbReference>
<dbReference type="Pfam" id="PF00027">
    <property type="entry name" value="cNMP_binding"/>
    <property type="match status" value="1"/>
</dbReference>
<dbReference type="InterPro" id="IPR014710">
    <property type="entry name" value="RmlC-like_jellyroll"/>
</dbReference>
<dbReference type="AlphaFoldDB" id="A0A7G5GQ48"/>
<dbReference type="KEGG" id="sfol:H3H32_23835"/>
<dbReference type="InterPro" id="IPR000595">
    <property type="entry name" value="cNMP-bd_dom"/>
</dbReference>
<dbReference type="Gene3D" id="2.60.120.10">
    <property type="entry name" value="Jelly Rolls"/>
    <property type="match status" value="1"/>
</dbReference>
<reference evidence="2 3" key="1">
    <citation type="submission" date="2020-07" db="EMBL/GenBank/DDBJ databases">
        <title>Spirosoma foliorum sp. nov., isolated from the leaves on the Nejang mountain Korea, Republic of.</title>
        <authorList>
            <person name="Ho H."/>
            <person name="Lee Y.-J."/>
            <person name="Nurcahyanto D.-A."/>
            <person name="Kim S.-G."/>
        </authorList>
    </citation>
    <scope>NUCLEOTIDE SEQUENCE [LARGE SCALE GENOMIC DNA]</scope>
    <source>
        <strain evidence="2 3">PL0136</strain>
    </source>
</reference>
<dbReference type="SUPFAM" id="SSF51206">
    <property type="entry name" value="cAMP-binding domain-like"/>
    <property type="match status" value="1"/>
</dbReference>
<evidence type="ECO:0000313" key="3">
    <source>
        <dbReference type="Proteomes" id="UP000515369"/>
    </source>
</evidence>
<organism evidence="2 3">
    <name type="scientific">Spirosoma foliorum</name>
    <dbReference type="NCBI Taxonomy" id="2710596"/>
    <lineage>
        <taxon>Bacteria</taxon>
        <taxon>Pseudomonadati</taxon>
        <taxon>Bacteroidota</taxon>
        <taxon>Cytophagia</taxon>
        <taxon>Cytophagales</taxon>
        <taxon>Cytophagaceae</taxon>
        <taxon>Spirosoma</taxon>
    </lineage>
</organism>
<keyword evidence="3" id="KW-1185">Reference proteome</keyword>
<dbReference type="Proteomes" id="UP000515369">
    <property type="component" value="Chromosome"/>
</dbReference>
<proteinExistence type="predicted"/>
<accession>A0A7G5GQ48</accession>
<evidence type="ECO:0000259" key="1">
    <source>
        <dbReference type="Pfam" id="PF00027"/>
    </source>
</evidence>
<protein>
    <submittedName>
        <fullName evidence="2">Crp/Fnr family transcriptional regulator</fullName>
    </submittedName>
</protein>
<gene>
    <name evidence="2" type="ORF">H3H32_23835</name>
</gene>
<name>A0A7G5GQ48_9BACT</name>
<evidence type="ECO:0000313" key="2">
    <source>
        <dbReference type="EMBL" id="QMW00990.1"/>
    </source>
</evidence>
<feature type="domain" description="Cyclic nucleotide-binding" evidence="1">
    <location>
        <begin position="35"/>
        <end position="120"/>
    </location>
</feature>
<dbReference type="InterPro" id="IPR018490">
    <property type="entry name" value="cNMP-bd_dom_sf"/>
</dbReference>
<sequence>MTQPLLLQPLISHFERFLPFDENEKQLLEGRVTERRIRRRQAILQEGFPCKHYSFVVEGCLRMFAVDQKGVEHTIQFAAENEWIADIGSFHSGRASKLFIEAIEPSVVLQIEQKDLYFLYDSIPKLDRIFKVIIEDKYVELQNRVLQNISSTAQERYLAFLEQYPTLSQRLPNTQIASYLGITPEFLSKIRKNIAS</sequence>
<dbReference type="EMBL" id="CP059732">
    <property type="protein sequence ID" value="QMW00990.1"/>
    <property type="molecule type" value="Genomic_DNA"/>
</dbReference>